<dbReference type="eggNOG" id="KOG4651">
    <property type="taxonomic scope" value="Eukaryota"/>
</dbReference>
<dbReference type="InterPro" id="IPR005331">
    <property type="entry name" value="Sulfotransferase"/>
</dbReference>
<keyword evidence="3" id="KW-1185">Reference proteome</keyword>
<evidence type="ECO:0000313" key="3">
    <source>
        <dbReference type="Proteomes" id="UP000008068"/>
    </source>
</evidence>
<keyword evidence="1" id="KW-0472">Membrane</keyword>
<dbReference type="Pfam" id="PF03567">
    <property type="entry name" value="Sulfotransfer_2"/>
    <property type="match status" value="1"/>
</dbReference>
<dbReference type="PANTHER" id="PTHR22900">
    <property type="entry name" value="PROTEIN CBG14245-RELATED"/>
    <property type="match status" value="1"/>
</dbReference>
<gene>
    <name evidence="2" type="ORF">CAEBREN_20023</name>
</gene>
<sequence>MWSPSTQRLIIFIIIIIILIRIFFFQPETIEQRDLEKTDIFNFIVDTNSLWFDEGEEKRYDLYTNIPAYAQVSNKLAAIPKSKTAICETDPFIAQQVLCSLQEKIDDEAPCDSDSLQYYSDFEDLQREKELDKNLTGWKVLFARRDPIERFVDHYMDTCVREDRECYKCRLDLRCYLNNIYADIVQIYTKNRTINEDQAKFVPQNYFCQMETMNQRYQFVDYSLFANPTNPAYAEAKRPDVEELFADSLSSYEKISKFYTSFIYARPDVLDLFVKTYYWDYMVLKMPLPELKVAEVRDYKEGWY</sequence>
<dbReference type="GO" id="GO:1902884">
    <property type="term" value="P:positive regulation of response to oxidative stress"/>
    <property type="evidence" value="ECO:0007669"/>
    <property type="project" value="InterPro"/>
</dbReference>
<dbReference type="InterPro" id="IPR007669">
    <property type="entry name" value="Chst-1-like"/>
</dbReference>
<proteinExistence type="predicted"/>
<dbReference type="InParanoid" id="G0NVK2"/>
<dbReference type="AlphaFoldDB" id="G0NVK2"/>
<evidence type="ECO:0000313" key="2">
    <source>
        <dbReference type="EMBL" id="EGT38417.1"/>
    </source>
</evidence>
<dbReference type="PANTHER" id="PTHR22900:SF8">
    <property type="entry name" value="PROTEIN CBG16438"/>
    <property type="match status" value="1"/>
</dbReference>
<evidence type="ECO:0000256" key="1">
    <source>
        <dbReference type="SAM" id="Phobius"/>
    </source>
</evidence>
<dbReference type="GO" id="GO:0050650">
    <property type="term" value="P:chondroitin sulfate proteoglycan biosynthetic process"/>
    <property type="evidence" value="ECO:0007669"/>
    <property type="project" value="InterPro"/>
</dbReference>
<dbReference type="Proteomes" id="UP000008068">
    <property type="component" value="Unassembled WGS sequence"/>
</dbReference>
<dbReference type="STRING" id="135651.G0NVK2"/>
<organism evidence="3">
    <name type="scientific">Caenorhabditis brenneri</name>
    <name type="common">Nematode worm</name>
    <dbReference type="NCBI Taxonomy" id="135651"/>
    <lineage>
        <taxon>Eukaryota</taxon>
        <taxon>Metazoa</taxon>
        <taxon>Ecdysozoa</taxon>
        <taxon>Nematoda</taxon>
        <taxon>Chromadorea</taxon>
        <taxon>Rhabditida</taxon>
        <taxon>Rhabditina</taxon>
        <taxon>Rhabditomorpha</taxon>
        <taxon>Rhabditoidea</taxon>
        <taxon>Rhabditidae</taxon>
        <taxon>Peloderinae</taxon>
        <taxon>Caenorhabditis</taxon>
    </lineage>
</organism>
<name>G0NVK2_CAEBE</name>
<accession>G0NVK2</accession>
<dbReference type="GO" id="GO:0047756">
    <property type="term" value="F:chondroitin 4-sulfotransferase activity"/>
    <property type="evidence" value="ECO:0007669"/>
    <property type="project" value="InterPro"/>
</dbReference>
<dbReference type="OMA" id="DYKEGWY"/>
<dbReference type="HOGENOM" id="CLU_903806_0_0_1"/>
<reference evidence="3" key="1">
    <citation type="submission" date="2011-07" db="EMBL/GenBank/DDBJ databases">
        <authorList>
            <consortium name="Caenorhabditis brenneri Sequencing and Analysis Consortium"/>
            <person name="Wilson R.K."/>
        </authorList>
    </citation>
    <scope>NUCLEOTIDE SEQUENCE [LARGE SCALE GENOMIC DNA]</scope>
    <source>
        <strain evidence="3">PB2801</strain>
    </source>
</reference>
<dbReference type="GO" id="GO:0016020">
    <property type="term" value="C:membrane"/>
    <property type="evidence" value="ECO:0007669"/>
    <property type="project" value="InterPro"/>
</dbReference>
<keyword evidence="1" id="KW-1133">Transmembrane helix</keyword>
<keyword evidence="1" id="KW-0812">Transmembrane</keyword>
<dbReference type="FunCoup" id="G0NVK2">
    <property type="interactions" value="1904"/>
</dbReference>
<protein>
    <submittedName>
        <fullName evidence="2">Uncharacterized protein</fullName>
    </submittedName>
</protein>
<dbReference type="EMBL" id="GL379957">
    <property type="protein sequence ID" value="EGT38417.1"/>
    <property type="molecule type" value="Genomic_DNA"/>
</dbReference>
<dbReference type="OrthoDB" id="5841659at2759"/>
<feature type="transmembrane region" description="Helical" evidence="1">
    <location>
        <begin position="6"/>
        <end position="24"/>
    </location>
</feature>